<gene>
    <name evidence="2" type="ORF">JMJ58_11760</name>
</gene>
<keyword evidence="3" id="KW-1185">Reference proteome</keyword>
<dbReference type="KEGG" id="hsal:JMJ58_11760"/>
<proteinExistence type="predicted"/>
<sequence>MQFRTLAVVAVALLVALSGCAALDGVTTDESPNDTDADNGTDIASENGNAQEGNQNTQDGNQNTQDGNQTGTDVTDPADEDNTATAEWRPPEEPNRPLENKREDRIEDVSVVDTESAEDGDGYSNFNLEVVANTTMENVDPPEHGDVIGEPYFFVKINEGPDNQKIVERTGEVRMEEDGTFHIDVRPAGIEEFGEGSLTVEVFLMDEDKDWDDIYDAVSTEVEFDPGTDDDNDSDSGSDNETENESESS</sequence>
<feature type="compositionally biased region" description="Polar residues" evidence="1">
    <location>
        <begin position="42"/>
        <end position="52"/>
    </location>
</feature>
<evidence type="ECO:0000313" key="2">
    <source>
        <dbReference type="EMBL" id="QRV13633.1"/>
    </source>
</evidence>
<dbReference type="OrthoDB" id="248472at2157"/>
<feature type="compositionally biased region" description="Basic and acidic residues" evidence="1">
    <location>
        <begin position="89"/>
        <end position="108"/>
    </location>
</feature>
<dbReference type="AlphaFoldDB" id="A0A8T8DWN8"/>
<dbReference type="RefSeq" id="WP_204746632.1">
    <property type="nucleotide sequence ID" value="NZ_CP069188.1"/>
</dbReference>
<feature type="region of interest" description="Disordered" evidence="1">
    <location>
        <begin position="24"/>
        <end position="124"/>
    </location>
</feature>
<dbReference type="GeneID" id="62875810"/>
<dbReference type="PROSITE" id="PS51257">
    <property type="entry name" value="PROKAR_LIPOPROTEIN"/>
    <property type="match status" value="1"/>
</dbReference>
<accession>A0A8T8DWN8</accession>
<dbReference type="Proteomes" id="UP000637819">
    <property type="component" value="Chromosome"/>
</dbReference>
<reference evidence="2 3" key="1">
    <citation type="submission" date="2021-01" db="EMBL/GenBank/DDBJ databases">
        <title>Genome Sequence and Methylation Pattern of Haloterrigena salifodinae BOL5-1, An Extremely Halophilic Archaeon from a Bolivian Salt Mine.</title>
        <authorList>
            <person name="DasSarma P."/>
            <person name="Anton B.P."/>
            <person name="DasSarma S.L."/>
            <person name="von Ehrenheim H.A.L."/>
            <person name="Martinez F.L."/>
            <person name="Guzman D."/>
            <person name="Roberts R.J."/>
            <person name="DasSarma S."/>
        </authorList>
    </citation>
    <scope>NUCLEOTIDE SEQUENCE [LARGE SCALE GENOMIC DNA]</scope>
    <source>
        <strain evidence="2 3">BOL5-1</strain>
    </source>
</reference>
<feature type="region of interest" description="Disordered" evidence="1">
    <location>
        <begin position="218"/>
        <end position="249"/>
    </location>
</feature>
<name>A0A8T8DWN8_9EURY</name>
<dbReference type="EMBL" id="CP069188">
    <property type="protein sequence ID" value="QRV13633.1"/>
    <property type="molecule type" value="Genomic_DNA"/>
</dbReference>
<protein>
    <submittedName>
        <fullName evidence="2">Uncharacterized protein</fullName>
    </submittedName>
</protein>
<evidence type="ECO:0000313" key="3">
    <source>
        <dbReference type="Proteomes" id="UP000637819"/>
    </source>
</evidence>
<organism evidence="2 3">
    <name type="scientific">Haloterrigena salifodinae</name>
    <dbReference type="NCBI Taxonomy" id="2675099"/>
    <lineage>
        <taxon>Archaea</taxon>
        <taxon>Methanobacteriati</taxon>
        <taxon>Methanobacteriota</taxon>
        <taxon>Stenosarchaea group</taxon>
        <taxon>Halobacteria</taxon>
        <taxon>Halobacteriales</taxon>
        <taxon>Natrialbaceae</taxon>
        <taxon>Haloterrigena</taxon>
    </lineage>
</organism>
<feature type="compositionally biased region" description="Acidic residues" evidence="1">
    <location>
        <begin position="222"/>
        <end position="249"/>
    </location>
</feature>
<evidence type="ECO:0000256" key="1">
    <source>
        <dbReference type="SAM" id="MobiDB-lite"/>
    </source>
</evidence>
<feature type="compositionally biased region" description="Low complexity" evidence="1">
    <location>
        <begin position="53"/>
        <end position="73"/>
    </location>
</feature>